<proteinExistence type="predicted"/>
<protein>
    <submittedName>
        <fullName evidence="1">Uncharacterized protein</fullName>
    </submittedName>
</protein>
<dbReference type="EMBL" id="PQ360875">
    <property type="protein sequence ID" value="XKX17683.1"/>
    <property type="molecule type" value="Genomic_DNA"/>
</dbReference>
<gene>
    <name evidence="1" type="ORF">MVUOKPPV_CDS0286</name>
</gene>
<dbReference type="Proteomes" id="UP001365931">
    <property type="component" value="Segment"/>
</dbReference>
<evidence type="ECO:0000313" key="2">
    <source>
        <dbReference type="Proteomes" id="UP001365931"/>
    </source>
</evidence>
<name>A0ACD5FS52_9CAUD</name>
<accession>A0ACD5FS52</accession>
<reference evidence="1" key="1">
    <citation type="submission" date="2024-09" db="EMBL/GenBank/DDBJ databases">
        <title>The complete genome of Klebsiella pneumoniae phage phi1_175008.</title>
        <authorList>
            <person name="Li J."/>
            <person name="Feng Y."/>
            <person name="Zong Z."/>
        </authorList>
    </citation>
    <scope>NUCLEOTIDE SEQUENCE</scope>
</reference>
<evidence type="ECO:0000313" key="1">
    <source>
        <dbReference type="EMBL" id="XKX17683.1"/>
    </source>
</evidence>
<sequence length="50" mass="5766">MNHKHKMMMEASRFINKTEKRKCFVLCLITLAFGLACVIITYADLSNTTK</sequence>
<organism evidence="1 2">
    <name type="scientific">Klebsiella phage phi1_175008</name>
    <dbReference type="NCBI Taxonomy" id="3127744"/>
    <lineage>
        <taxon>Viruses</taxon>
        <taxon>Duplodnaviria</taxon>
        <taxon>Heunggongvirae</taxon>
        <taxon>Uroviricota</taxon>
        <taxon>Caudoviricetes</taxon>
        <taxon>Stephanstirmvirinae</taxon>
    </lineage>
</organism>